<accession>A0ABU9Q8M4</accession>
<dbReference type="Proteomes" id="UP001494588">
    <property type="component" value="Unassembled WGS sequence"/>
</dbReference>
<gene>
    <name evidence="2" type="ORF">V4C55_08480</name>
</gene>
<comment type="caution">
    <text evidence="2">The sequence shown here is derived from an EMBL/GenBank/DDBJ whole genome shotgun (WGS) entry which is preliminary data.</text>
</comment>
<reference evidence="2 3" key="1">
    <citation type="submission" date="2024-01" db="EMBL/GenBank/DDBJ databases">
        <title>The diversity of rhizobia nodulating Mimosa spp. in eleven states of Brazil covering several biomes is determined by host plant, location, and edaphic factors.</title>
        <authorList>
            <person name="Rouws L."/>
            <person name="Barauna A."/>
            <person name="Beukes C."/>
            <person name="De Faria S.M."/>
            <person name="Gross E."/>
            <person name="Dos Reis Junior F.B."/>
            <person name="Simon M."/>
            <person name="Maluk M."/>
            <person name="Odee D.W."/>
            <person name="Kenicer G."/>
            <person name="Young J.P.W."/>
            <person name="Reis V.M."/>
            <person name="Zilli J."/>
            <person name="James E.K."/>
        </authorList>
    </citation>
    <scope>NUCLEOTIDE SEQUENCE [LARGE SCALE GENOMIC DNA]</scope>
    <source>
        <strain evidence="2 3">JPY77</strain>
    </source>
</reference>
<protein>
    <submittedName>
        <fullName evidence="2">Enoyl-CoA hydratase/isomerase family protein</fullName>
    </submittedName>
</protein>
<dbReference type="Gene3D" id="3.90.226.10">
    <property type="entry name" value="2-enoyl-CoA Hydratase, Chain A, domain 1"/>
    <property type="match status" value="1"/>
</dbReference>
<evidence type="ECO:0000313" key="3">
    <source>
        <dbReference type="Proteomes" id="UP001494588"/>
    </source>
</evidence>
<evidence type="ECO:0000313" key="2">
    <source>
        <dbReference type="EMBL" id="MEM5285743.1"/>
    </source>
</evidence>
<dbReference type="RefSeq" id="WP_201646887.1">
    <property type="nucleotide sequence ID" value="NZ_CAJHCS010000001.1"/>
</dbReference>
<dbReference type="InterPro" id="IPR029045">
    <property type="entry name" value="ClpP/crotonase-like_dom_sf"/>
</dbReference>
<dbReference type="PANTHER" id="PTHR11941:SF171">
    <property type="entry name" value="SD19268P"/>
    <property type="match status" value="1"/>
</dbReference>
<organism evidence="2 3">
    <name type="scientific">Paraburkholderia sabiae</name>
    <dbReference type="NCBI Taxonomy" id="273251"/>
    <lineage>
        <taxon>Bacteria</taxon>
        <taxon>Pseudomonadati</taxon>
        <taxon>Pseudomonadota</taxon>
        <taxon>Betaproteobacteria</taxon>
        <taxon>Burkholderiales</taxon>
        <taxon>Burkholderiaceae</taxon>
        <taxon>Paraburkholderia</taxon>
    </lineage>
</organism>
<dbReference type="CDD" id="cd06558">
    <property type="entry name" value="crotonase-like"/>
    <property type="match status" value="1"/>
</dbReference>
<dbReference type="EMBL" id="JAZHGC010000006">
    <property type="protein sequence ID" value="MEM5285743.1"/>
    <property type="molecule type" value="Genomic_DNA"/>
</dbReference>
<keyword evidence="3" id="KW-1185">Reference proteome</keyword>
<dbReference type="SUPFAM" id="SSF52096">
    <property type="entry name" value="ClpP/crotonase"/>
    <property type="match status" value="1"/>
</dbReference>
<evidence type="ECO:0000256" key="1">
    <source>
        <dbReference type="ARBA" id="ARBA00005254"/>
    </source>
</evidence>
<dbReference type="Pfam" id="PF00378">
    <property type="entry name" value="ECH_1"/>
    <property type="match status" value="1"/>
</dbReference>
<comment type="similarity">
    <text evidence="1">Belongs to the enoyl-CoA hydratase/isomerase family.</text>
</comment>
<sequence length="257" mass="27578">MTFEETLIVERREGVAEIILNRPEQRNALNAAMCDALRAAAVALRDDDTIRCVIVRANGPVFCAGADLKERKDMSIDEVRARRLKAFAAYDALEKIGKPCIALVEGAAVGSGGEIAMACDFIVATENASFRTPEALWGTVGATQRLPRIVGKRLAKDMAYTGRTLSVQEALQAGLVSRIMPAAEAVVRVRQMANEIAAAPPLAMHLTRDCIDRGVESDPAGALAIEMLAIDTLLQTSDWKQSISTFGQNKDNGAGHA</sequence>
<dbReference type="InterPro" id="IPR001753">
    <property type="entry name" value="Enoyl-CoA_hydra/iso"/>
</dbReference>
<dbReference type="PANTHER" id="PTHR11941">
    <property type="entry name" value="ENOYL-COA HYDRATASE-RELATED"/>
    <property type="match status" value="1"/>
</dbReference>
<name>A0ABU9Q8M4_9BURK</name>
<proteinExistence type="inferred from homology"/>